<gene>
    <name evidence="1" type="ORF">LEP1GSC047_0359</name>
</gene>
<protein>
    <submittedName>
        <fullName evidence="1">Putative lipoprotein</fullName>
    </submittedName>
</protein>
<dbReference type="Proteomes" id="UP000018719">
    <property type="component" value="Unassembled WGS sequence"/>
</dbReference>
<keyword evidence="1" id="KW-0449">Lipoprotein</keyword>
<organism evidence="1 2">
    <name type="scientific">Leptospira inadai serovar Lyme str. 10</name>
    <dbReference type="NCBI Taxonomy" id="1049790"/>
    <lineage>
        <taxon>Bacteria</taxon>
        <taxon>Pseudomonadati</taxon>
        <taxon>Spirochaetota</taxon>
        <taxon>Spirochaetia</taxon>
        <taxon>Leptospirales</taxon>
        <taxon>Leptospiraceae</taxon>
        <taxon>Leptospira</taxon>
    </lineage>
</organism>
<comment type="caution">
    <text evidence="1">The sequence shown here is derived from an EMBL/GenBank/DDBJ whole genome shotgun (WGS) entry which is preliminary data.</text>
</comment>
<evidence type="ECO:0000313" key="2">
    <source>
        <dbReference type="Proteomes" id="UP000018719"/>
    </source>
</evidence>
<name>V6HBF4_9LEPT</name>
<evidence type="ECO:0000313" key="1">
    <source>
        <dbReference type="EMBL" id="EQA35928.1"/>
    </source>
</evidence>
<accession>V6HBF4</accession>
<dbReference type="EMBL" id="AHMM02000024">
    <property type="protein sequence ID" value="EQA35928.1"/>
    <property type="molecule type" value="Genomic_DNA"/>
</dbReference>
<reference evidence="1 2" key="1">
    <citation type="submission" date="2013-05" db="EMBL/GenBank/DDBJ databases">
        <authorList>
            <person name="Harkins D.M."/>
            <person name="Durkin A.S."/>
            <person name="Brinkac L.M."/>
            <person name="Haft D.H."/>
            <person name="Selengut J.D."/>
            <person name="Sanka R."/>
            <person name="DePew J."/>
            <person name="Purushe J."/>
            <person name="Hartskeerl R.A."/>
            <person name="Ahmed A."/>
            <person name="van der Linden H."/>
            <person name="Goris M.G.A."/>
            <person name="Vinetz J.M."/>
            <person name="Sutton G.G."/>
            <person name="Nierman W.C."/>
            <person name="Fouts D.E."/>
        </authorList>
    </citation>
    <scope>NUCLEOTIDE SEQUENCE [LARGE SCALE GENOMIC DNA]</scope>
    <source>
        <strain evidence="1 2">10</strain>
    </source>
</reference>
<sequence>MFGRKMNRKTYFKIFISVQFFSAACNSNNQYYRALTNGYPNPQTFKIFPERKMARGNLGQIIFVSPSRKTLIVRLGEEPNNNYQWPFIAKALVRELE</sequence>
<dbReference type="AlphaFoldDB" id="V6HBF4"/>
<proteinExistence type="predicted"/>
<dbReference type="PROSITE" id="PS51257">
    <property type="entry name" value="PROKAR_LIPOPROTEIN"/>
    <property type="match status" value="1"/>
</dbReference>